<dbReference type="AlphaFoldDB" id="D7EK57"/>
<name>D7EK57_TRICA</name>
<keyword evidence="1" id="KW-0812">Transmembrane</keyword>
<gene>
    <name evidence="3" type="primary">AUGUSTUS-3.0.2_01971</name>
    <name evidence="3" type="ORF">TcasGA2_TC001971</name>
</gene>
<feature type="chain" id="PRO_5003094952" evidence="2">
    <location>
        <begin position="22"/>
        <end position="133"/>
    </location>
</feature>
<dbReference type="Proteomes" id="UP000007266">
    <property type="component" value="Unassembled WGS sequence"/>
</dbReference>
<proteinExistence type="predicted"/>
<sequence length="133" mass="14818">MVLTKRTLAFATLVLISSVATSPTENPTKKDDRTEVAGLNWSFYKFAAISAVVLVAGVGFAGLLSLLLLPFTHNVCFLLGTCDTLDVWEQFSLPRKVNKRSIEYLEPMITTLANAYEKYADKDVKKKSRKLRS</sequence>
<dbReference type="EMBL" id="KQ971466">
    <property type="protein sequence ID" value="EFA13006.1"/>
    <property type="molecule type" value="Genomic_DNA"/>
</dbReference>
<dbReference type="HOGENOM" id="CLU_1909366_0_0_1"/>
<dbReference type="PhylomeDB" id="D7EK57"/>
<evidence type="ECO:0000313" key="3">
    <source>
        <dbReference type="EMBL" id="EFA13006.1"/>
    </source>
</evidence>
<feature type="signal peptide" evidence="2">
    <location>
        <begin position="1"/>
        <end position="21"/>
    </location>
</feature>
<protein>
    <submittedName>
        <fullName evidence="3">Uncharacterized protein</fullName>
    </submittedName>
</protein>
<keyword evidence="4" id="KW-1185">Reference proteome</keyword>
<reference evidence="3 4" key="2">
    <citation type="journal article" date="2010" name="Nucleic Acids Res.">
        <title>BeetleBase in 2010: revisions to provide comprehensive genomic information for Tribolium castaneum.</title>
        <authorList>
            <person name="Kim H.S."/>
            <person name="Murphy T."/>
            <person name="Xia J."/>
            <person name="Caragea D."/>
            <person name="Park Y."/>
            <person name="Beeman R.W."/>
            <person name="Lorenzen M.D."/>
            <person name="Butcher S."/>
            <person name="Manak J.R."/>
            <person name="Brown S.J."/>
        </authorList>
    </citation>
    <scope>NUCLEOTIDE SEQUENCE [LARGE SCALE GENOMIC DNA]</scope>
    <source>
        <strain evidence="3 4">Georgia GA2</strain>
    </source>
</reference>
<evidence type="ECO:0000256" key="1">
    <source>
        <dbReference type="SAM" id="Phobius"/>
    </source>
</evidence>
<reference evidence="3 4" key="1">
    <citation type="journal article" date="2008" name="Nature">
        <title>The genome of the model beetle and pest Tribolium castaneum.</title>
        <authorList>
            <consortium name="Tribolium Genome Sequencing Consortium"/>
            <person name="Richards S."/>
            <person name="Gibbs R.A."/>
            <person name="Weinstock G.M."/>
            <person name="Brown S.J."/>
            <person name="Denell R."/>
            <person name="Beeman R.W."/>
            <person name="Gibbs R."/>
            <person name="Beeman R.W."/>
            <person name="Brown S.J."/>
            <person name="Bucher G."/>
            <person name="Friedrich M."/>
            <person name="Grimmelikhuijzen C.J."/>
            <person name="Klingler M."/>
            <person name="Lorenzen M."/>
            <person name="Richards S."/>
            <person name="Roth S."/>
            <person name="Schroder R."/>
            <person name="Tautz D."/>
            <person name="Zdobnov E.M."/>
            <person name="Muzny D."/>
            <person name="Gibbs R.A."/>
            <person name="Weinstock G.M."/>
            <person name="Attaway T."/>
            <person name="Bell S."/>
            <person name="Buhay C.J."/>
            <person name="Chandrabose M.N."/>
            <person name="Chavez D."/>
            <person name="Clerk-Blankenburg K.P."/>
            <person name="Cree A."/>
            <person name="Dao M."/>
            <person name="Davis C."/>
            <person name="Chacko J."/>
            <person name="Dinh H."/>
            <person name="Dugan-Rocha S."/>
            <person name="Fowler G."/>
            <person name="Garner T.T."/>
            <person name="Garnes J."/>
            <person name="Gnirke A."/>
            <person name="Hawes A."/>
            <person name="Hernandez J."/>
            <person name="Hines S."/>
            <person name="Holder M."/>
            <person name="Hume J."/>
            <person name="Jhangiani S.N."/>
            <person name="Joshi V."/>
            <person name="Khan Z.M."/>
            <person name="Jackson L."/>
            <person name="Kovar C."/>
            <person name="Kowis A."/>
            <person name="Lee S."/>
            <person name="Lewis L.R."/>
            <person name="Margolis J."/>
            <person name="Morgan M."/>
            <person name="Nazareth L.V."/>
            <person name="Nguyen N."/>
            <person name="Okwuonu G."/>
            <person name="Parker D."/>
            <person name="Richards S."/>
            <person name="Ruiz S.J."/>
            <person name="Santibanez J."/>
            <person name="Savard J."/>
            <person name="Scherer S.E."/>
            <person name="Schneider B."/>
            <person name="Sodergren E."/>
            <person name="Tautz D."/>
            <person name="Vattahil S."/>
            <person name="Villasana D."/>
            <person name="White C.S."/>
            <person name="Wright R."/>
            <person name="Park Y."/>
            <person name="Beeman R.W."/>
            <person name="Lord J."/>
            <person name="Oppert B."/>
            <person name="Lorenzen M."/>
            <person name="Brown S."/>
            <person name="Wang L."/>
            <person name="Savard J."/>
            <person name="Tautz D."/>
            <person name="Richards S."/>
            <person name="Weinstock G."/>
            <person name="Gibbs R.A."/>
            <person name="Liu Y."/>
            <person name="Worley K."/>
            <person name="Weinstock G."/>
            <person name="Elsik C.G."/>
            <person name="Reese J.T."/>
            <person name="Elhaik E."/>
            <person name="Landan G."/>
            <person name="Graur D."/>
            <person name="Arensburger P."/>
            <person name="Atkinson P."/>
            <person name="Beeman R.W."/>
            <person name="Beidler J."/>
            <person name="Brown S.J."/>
            <person name="Demuth J.P."/>
            <person name="Drury D.W."/>
            <person name="Du Y.Z."/>
            <person name="Fujiwara H."/>
            <person name="Lorenzen M."/>
            <person name="Maselli V."/>
            <person name="Osanai M."/>
            <person name="Park Y."/>
            <person name="Robertson H.M."/>
            <person name="Tu Z."/>
            <person name="Wang J.J."/>
            <person name="Wang S."/>
            <person name="Richards S."/>
            <person name="Song H."/>
            <person name="Zhang L."/>
            <person name="Sodergren E."/>
            <person name="Werner D."/>
            <person name="Stanke M."/>
            <person name="Morgenstern B."/>
            <person name="Solovyev V."/>
            <person name="Kosarev P."/>
            <person name="Brown G."/>
            <person name="Chen H.C."/>
            <person name="Ermolaeva O."/>
            <person name="Hlavina W."/>
            <person name="Kapustin Y."/>
            <person name="Kiryutin B."/>
            <person name="Kitts P."/>
            <person name="Maglott D."/>
            <person name="Pruitt K."/>
            <person name="Sapojnikov V."/>
            <person name="Souvorov A."/>
            <person name="Mackey A.J."/>
            <person name="Waterhouse R.M."/>
            <person name="Wyder S."/>
            <person name="Zdobnov E.M."/>
            <person name="Zdobnov E.M."/>
            <person name="Wyder S."/>
            <person name="Kriventseva E.V."/>
            <person name="Kadowaki T."/>
            <person name="Bork P."/>
            <person name="Aranda M."/>
            <person name="Bao R."/>
            <person name="Beermann A."/>
            <person name="Berns N."/>
            <person name="Bolognesi R."/>
            <person name="Bonneton F."/>
            <person name="Bopp D."/>
            <person name="Brown S.J."/>
            <person name="Bucher G."/>
            <person name="Butts T."/>
            <person name="Chaumot A."/>
            <person name="Denell R.E."/>
            <person name="Ferrier D.E."/>
            <person name="Friedrich M."/>
            <person name="Gordon C.M."/>
            <person name="Jindra M."/>
            <person name="Klingler M."/>
            <person name="Lan Q."/>
            <person name="Lattorff H.M."/>
            <person name="Laudet V."/>
            <person name="von Levetsow C."/>
            <person name="Liu Z."/>
            <person name="Lutz R."/>
            <person name="Lynch J.A."/>
            <person name="da Fonseca R.N."/>
            <person name="Posnien N."/>
            <person name="Reuter R."/>
            <person name="Roth S."/>
            <person name="Savard J."/>
            <person name="Schinko J.B."/>
            <person name="Schmitt C."/>
            <person name="Schoppmeier M."/>
            <person name="Schroder R."/>
            <person name="Shippy T.D."/>
            <person name="Simonnet F."/>
            <person name="Marques-Souza H."/>
            <person name="Tautz D."/>
            <person name="Tomoyasu Y."/>
            <person name="Trauner J."/>
            <person name="Van der Zee M."/>
            <person name="Vervoort M."/>
            <person name="Wittkopp N."/>
            <person name="Wimmer E.A."/>
            <person name="Yang X."/>
            <person name="Jones A.K."/>
            <person name="Sattelle D.B."/>
            <person name="Ebert P.R."/>
            <person name="Nelson D."/>
            <person name="Scott J.G."/>
            <person name="Beeman R.W."/>
            <person name="Muthukrishnan S."/>
            <person name="Kramer K.J."/>
            <person name="Arakane Y."/>
            <person name="Beeman R.W."/>
            <person name="Zhu Q."/>
            <person name="Hogenkamp D."/>
            <person name="Dixit R."/>
            <person name="Oppert B."/>
            <person name="Jiang H."/>
            <person name="Zou Z."/>
            <person name="Marshall J."/>
            <person name="Elpidina E."/>
            <person name="Vinokurov K."/>
            <person name="Oppert C."/>
            <person name="Zou Z."/>
            <person name="Evans J."/>
            <person name="Lu Z."/>
            <person name="Zhao P."/>
            <person name="Sumathipala N."/>
            <person name="Altincicek B."/>
            <person name="Vilcinskas A."/>
            <person name="Williams M."/>
            <person name="Hultmark D."/>
            <person name="Hetru C."/>
            <person name="Jiang H."/>
            <person name="Grimmelikhuijzen C.J."/>
            <person name="Hauser F."/>
            <person name="Cazzamali G."/>
            <person name="Williamson M."/>
            <person name="Park Y."/>
            <person name="Li B."/>
            <person name="Tanaka Y."/>
            <person name="Predel R."/>
            <person name="Neupert S."/>
            <person name="Schachtner J."/>
            <person name="Verleyen P."/>
            <person name="Raible F."/>
            <person name="Bork P."/>
            <person name="Friedrich M."/>
            <person name="Walden K.K."/>
            <person name="Robertson H.M."/>
            <person name="Angeli S."/>
            <person name="Foret S."/>
            <person name="Bucher G."/>
            <person name="Schuetz S."/>
            <person name="Maleszka R."/>
            <person name="Wimmer E.A."/>
            <person name="Beeman R.W."/>
            <person name="Lorenzen M."/>
            <person name="Tomoyasu Y."/>
            <person name="Miller S.C."/>
            <person name="Grossmann D."/>
            <person name="Bucher G."/>
        </authorList>
    </citation>
    <scope>NUCLEOTIDE SEQUENCE [LARGE SCALE GENOMIC DNA]</scope>
    <source>
        <strain evidence="3 4">Georgia GA2</strain>
    </source>
</reference>
<feature type="transmembrane region" description="Helical" evidence="1">
    <location>
        <begin position="45"/>
        <end position="69"/>
    </location>
</feature>
<accession>D7EK57</accession>
<keyword evidence="2" id="KW-0732">Signal</keyword>
<evidence type="ECO:0000256" key="2">
    <source>
        <dbReference type="SAM" id="SignalP"/>
    </source>
</evidence>
<evidence type="ECO:0000313" key="4">
    <source>
        <dbReference type="Proteomes" id="UP000007266"/>
    </source>
</evidence>
<dbReference type="KEGG" id="tca:103312305"/>
<dbReference type="OrthoDB" id="6775489at2759"/>
<dbReference type="InParanoid" id="D7EK57"/>
<organism evidence="3 4">
    <name type="scientific">Tribolium castaneum</name>
    <name type="common">Red flour beetle</name>
    <dbReference type="NCBI Taxonomy" id="7070"/>
    <lineage>
        <taxon>Eukaryota</taxon>
        <taxon>Metazoa</taxon>
        <taxon>Ecdysozoa</taxon>
        <taxon>Arthropoda</taxon>
        <taxon>Hexapoda</taxon>
        <taxon>Insecta</taxon>
        <taxon>Pterygota</taxon>
        <taxon>Neoptera</taxon>
        <taxon>Endopterygota</taxon>
        <taxon>Coleoptera</taxon>
        <taxon>Polyphaga</taxon>
        <taxon>Cucujiformia</taxon>
        <taxon>Tenebrionidae</taxon>
        <taxon>Tenebrionidae incertae sedis</taxon>
        <taxon>Tribolium</taxon>
    </lineage>
</organism>
<keyword evidence="1" id="KW-1133">Transmembrane helix</keyword>
<keyword evidence="1" id="KW-0472">Membrane</keyword>